<evidence type="ECO:0000313" key="1">
    <source>
        <dbReference type="EMBL" id="MFL9844630.1"/>
    </source>
</evidence>
<evidence type="ECO:0000313" key="2">
    <source>
        <dbReference type="Proteomes" id="UP001629156"/>
    </source>
</evidence>
<protein>
    <submittedName>
        <fullName evidence="1">Uncharacterized protein</fullName>
    </submittedName>
</protein>
<organism evidence="1 2">
    <name type="scientific">Flavobacterium rhizosphaerae</name>
    <dbReference type="NCBI Taxonomy" id="3163298"/>
    <lineage>
        <taxon>Bacteria</taxon>
        <taxon>Pseudomonadati</taxon>
        <taxon>Bacteroidota</taxon>
        <taxon>Flavobacteriia</taxon>
        <taxon>Flavobacteriales</taxon>
        <taxon>Flavobacteriaceae</taxon>
        <taxon>Flavobacterium</taxon>
    </lineage>
</organism>
<keyword evidence="2" id="KW-1185">Reference proteome</keyword>
<gene>
    <name evidence="1" type="ORF">ABS766_09380</name>
</gene>
<dbReference type="RefSeq" id="WP_408084883.1">
    <property type="nucleotide sequence ID" value="NZ_JBELPZ010000008.1"/>
</dbReference>
<reference evidence="1 2" key="1">
    <citation type="submission" date="2024-06" db="EMBL/GenBank/DDBJ databases">
        <authorList>
            <person name="Kaempfer P."/>
            <person name="Viver T."/>
        </authorList>
    </citation>
    <scope>NUCLEOTIDE SEQUENCE [LARGE SCALE GENOMIC DNA]</scope>
    <source>
        <strain evidence="1 2">ST-119</strain>
    </source>
</reference>
<dbReference type="Proteomes" id="UP001629156">
    <property type="component" value="Unassembled WGS sequence"/>
</dbReference>
<dbReference type="EMBL" id="JBELPZ010000008">
    <property type="protein sequence ID" value="MFL9844630.1"/>
    <property type="molecule type" value="Genomic_DNA"/>
</dbReference>
<sequence length="411" mass="45083">MVKRVTIIVALVIVGVIFGATAVLPKLKNGTTPQTAILGGLKKTYIAGEPIVFNFKANTQTETSLLLKSSYATLLLSAVKKGDTLTFTAPAFFYRKTGKVIWKLIAENTAIVTGAFEIIPQKQTAQIENYLGPRSMPVGDGHHTMMVAIPEDMYGNPMPDSTATTISNQFLDKIAYYDLPTQDFISWKRLYAPEKSGKMLTSVKCGAMETNETETDVYPAPPEAFTITFSRNHAFADGNQLTTLTTSVLQDKFGNIVTDGTMVYFKMTTKENIKLETFGATVNGIAAGKFLAPDHEDIYNVTAYVTGMAESNSINISYKPVPVDIPYIFNVRERSLKIGRVSSFMGQVVPEGTVVTVKLYDKQKQCGTFTGYTTNGVAAFNLPKKEYALKQYTVIISVLGKSVKTEIHLNE</sequence>
<dbReference type="InterPro" id="IPR013783">
    <property type="entry name" value="Ig-like_fold"/>
</dbReference>
<dbReference type="SUPFAM" id="SSF49373">
    <property type="entry name" value="Invasin/intimin cell-adhesion fragments"/>
    <property type="match status" value="1"/>
</dbReference>
<dbReference type="InterPro" id="IPR008964">
    <property type="entry name" value="Invasin/intimin_cell_adhesion"/>
</dbReference>
<comment type="caution">
    <text evidence="1">The sequence shown here is derived from an EMBL/GenBank/DDBJ whole genome shotgun (WGS) entry which is preliminary data.</text>
</comment>
<dbReference type="Gene3D" id="2.60.40.10">
    <property type="entry name" value="Immunoglobulins"/>
    <property type="match status" value="1"/>
</dbReference>
<accession>A0ABW8YXB3</accession>
<name>A0ABW8YXB3_9FLAO</name>
<proteinExistence type="predicted"/>